<dbReference type="Proteomes" id="UP000193689">
    <property type="component" value="Unassembled WGS sequence"/>
</dbReference>
<sequence length="328" mass="36036">MAPSTPTPHRFLVPKRSARPRSETPKPLQAGSQQFQATPRFSLHSTPRATGPVQSSSTPAPPTAFQRQRNIDSISDDLGSSPPSPRHSHGLNDSIEFDSVPVSSQIEFPVENSDDEEPDAPSPKRRRLSVLDDPDREVSLSPVQRLIKSDQRELELTHAAEVDPTELAQLQSAQQPTFRKAPRFKQVELAAEQQHEPLPDAFSPHRRGAKYVPGGLAAELRDWLMDIEATTGSKRDGEWLAKILVSEARTSPGMILARGKRVHDDEDQGPAEDPGTLNIILAGEGRLIGLARRNEVAPGSVIGIAKPVWEVDIQMEGRWAVACDWVVL</sequence>
<evidence type="ECO:0000313" key="2">
    <source>
        <dbReference type="EMBL" id="ORY57255.1"/>
    </source>
</evidence>
<evidence type="ECO:0000313" key="3">
    <source>
        <dbReference type="Proteomes" id="UP000193689"/>
    </source>
</evidence>
<feature type="compositionally biased region" description="Polar residues" evidence="1">
    <location>
        <begin position="30"/>
        <end position="58"/>
    </location>
</feature>
<dbReference type="GeneID" id="63769583"/>
<accession>A0A1Y2DF12</accession>
<protein>
    <submittedName>
        <fullName evidence="2">Uncharacterized protein</fullName>
    </submittedName>
</protein>
<dbReference type="OrthoDB" id="5389296at2759"/>
<dbReference type="EMBL" id="MCFJ01000020">
    <property type="protein sequence ID" value="ORY57255.1"/>
    <property type="molecule type" value="Genomic_DNA"/>
</dbReference>
<name>A0A1Y2DF12_9PEZI</name>
<keyword evidence="3" id="KW-1185">Reference proteome</keyword>
<dbReference type="AlphaFoldDB" id="A0A1Y2DF12"/>
<feature type="region of interest" description="Disordered" evidence="1">
    <location>
        <begin position="1"/>
        <end position="139"/>
    </location>
</feature>
<organism evidence="2 3">
    <name type="scientific">Pseudomassariella vexata</name>
    <dbReference type="NCBI Taxonomy" id="1141098"/>
    <lineage>
        <taxon>Eukaryota</taxon>
        <taxon>Fungi</taxon>
        <taxon>Dikarya</taxon>
        <taxon>Ascomycota</taxon>
        <taxon>Pezizomycotina</taxon>
        <taxon>Sordariomycetes</taxon>
        <taxon>Xylariomycetidae</taxon>
        <taxon>Amphisphaeriales</taxon>
        <taxon>Pseudomassariaceae</taxon>
        <taxon>Pseudomassariella</taxon>
    </lineage>
</organism>
<comment type="caution">
    <text evidence="2">The sequence shown here is derived from an EMBL/GenBank/DDBJ whole genome shotgun (WGS) entry which is preliminary data.</text>
</comment>
<dbReference type="RefSeq" id="XP_040710607.1">
    <property type="nucleotide sequence ID" value="XM_040853371.1"/>
</dbReference>
<gene>
    <name evidence="2" type="ORF">BCR38DRAFT_110185</name>
</gene>
<proteinExistence type="predicted"/>
<reference evidence="2 3" key="1">
    <citation type="submission" date="2016-07" db="EMBL/GenBank/DDBJ databases">
        <title>Pervasive Adenine N6-methylation of Active Genes in Fungi.</title>
        <authorList>
            <consortium name="DOE Joint Genome Institute"/>
            <person name="Mondo S.J."/>
            <person name="Dannebaum R.O."/>
            <person name="Kuo R.C."/>
            <person name="Labutti K."/>
            <person name="Haridas S."/>
            <person name="Kuo A."/>
            <person name="Salamov A."/>
            <person name="Ahrendt S.R."/>
            <person name="Lipzen A."/>
            <person name="Sullivan W."/>
            <person name="Andreopoulos W.B."/>
            <person name="Clum A."/>
            <person name="Lindquist E."/>
            <person name="Daum C."/>
            <person name="Ramamoorthy G.K."/>
            <person name="Gryganskyi A."/>
            <person name="Culley D."/>
            <person name="Magnuson J.K."/>
            <person name="James T.Y."/>
            <person name="O'Malley M.A."/>
            <person name="Stajich J.E."/>
            <person name="Spatafora J.W."/>
            <person name="Visel A."/>
            <person name="Grigoriev I.V."/>
        </authorList>
    </citation>
    <scope>NUCLEOTIDE SEQUENCE [LARGE SCALE GENOMIC DNA]</scope>
    <source>
        <strain evidence="2 3">CBS 129021</strain>
    </source>
</reference>
<evidence type="ECO:0000256" key="1">
    <source>
        <dbReference type="SAM" id="MobiDB-lite"/>
    </source>
</evidence>
<dbReference type="InParanoid" id="A0A1Y2DF12"/>
<dbReference type="STRING" id="1141098.A0A1Y2DF12"/>